<name>A0A6S6ZW49_9BURK</name>
<evidence type="ECO:0000313" key="1">
    <source>
        <dbReference type="EMBL" id="CAB3697506.1"/>
    </source>
</evidence>
<gene>
    <name evidence="1" type="ORF">LMG3458_02467</name>
</gene>
<dbReference type="AlphaFoldDB" id="A0A6S6ZW49"/>
<accession>A0A6S6ZW49</accession>
<organism evidence="1 2">
    <name type="scientific">Achromobacter deleyi</name>
    <dbReference type="NCBI Taxonomy" id="1353891"/>
    <lineage>
        <taxon>Bacteria</taxon>
        <taxon>Pseudomonadati</taxon>
        <taxon>Pseudomonadota</taxon>
        <taxon>Betaproteobacteria</taxon>
        <taxon>Burkholderiales</taxon>
        <taxon>Alcaligenaceae</taxon>
        <taxon>Achromobacter</taxon>
    </lineage>
</organism>
<dbReference type="Proteomes" id="UP000494111">
    <property type="component" value="Unassembled WGS sequence"/>
</dbReference>
<protein>
    <submittedName>
        <fullName evidence="1">Uncharacterized protein</fullName>
    </submittedName>
</protein>
<dbReference type="EMBL" id="CADIJO010000007">
    <property type="protein sequence ID" value="CAB3697506.1"/>
    <property type="molecule type" value="Genomic_DNA"/>
</dbReference>
<proteinExistence type="predicted"/>
<reference evidence="1 2" key="1">
    <citation type="submission" date="2020-04" db="EMBL/GenBank/DDBJ databases">
        <authorList>
            <person name="De Canck E."/>
        </authorList>
    </citation>
    <scope>NUCLEOTIDE SEQUENCE [LARGE SCALE GENOMIC DNA]</scope>
    <source>
        <strain evidence="1 2">LMG 3458</strain>
    </source>
</reference>
<sequence length="244" mass="27127">MSLHQIQGAPRTPALCAGAIPQLPKQTPAFNLRPRWDQKAHTRAVEQREASPYAAVINALYKAVGSYRADPHHYPSDADGWDEFLKRATAAGFTLLGYGYFSAVFQHKTQPGLAFKLGFKKEDSGAAYAAWCRANQGRAAVPVIHFMTRRTAGYVTVMNKYVPVRAAPRDVFHELDGFQRVIAWGNKDAPKHLSPAQYATARDIRNFFAGMARFDLHGENVMYCPSTDQLIITDPVSYKASAEH</sequence>
<evidence type="ECO:0000313" key="2">
    <source>
        <dbReference type="Proteomes" id="UP000494111"/>
    </source>
</evidence>
<dbReference type="RefSeq" id="WP_175216420.1">
    <property type="nucleotide sequence ID" value="NZ_CADIJO010000007.1"/>
</dbReference>